<sequence>MIWIILIAAEFQICGANGNQYNRDIAFDGTNFLTIWRDHRVSSVVYHLYGARVTPQGQVLDPNGRRYASQYDTVMNPTVASGGGTYLIAFRDHC</sequence>
<organism evidence="1 2">
    <name type="scientific">candidate division WOR-3 bacterium</name>
    <dbReference type="NCBI Taxonomy" id="2052148"/>
    <lineage>
        <taxon>Bacteria</taxon>
        <taxon>Bacteria division WOR-3</taxon>
    </lineage>
</organism>
<protein>
    <submittedName>
        <fullName evidence="1">Uncharacterized protein</fullName>
    </submittedName>
</protein>
<proteinExistence type="predicted"/>
<name>A0A660SLA4_UNCW3</name>
<reference evidence="1 2" key="1">
    <citation type="submission" date="2018-06" db="EMBL/GenBank/DDBJ databases">
        <title>Extensive metabolic versatility and redundancy in microbially diverse, dynamic hydrothermal sediments.</title>
        <authorList>
            <person name="Dombrowski N."/>
            <person name="Teske A."/>
            <person name="Baker B.J."/>
        </authorList>
    </citation>
    <scope>NUCLEOTIDE SEQUENCE [LARGE SCALE GENOMIC DNA]</scope>
    <source>
        <strain evidence="1">B36_G15</strain>
    </source>
</reference>
<dbReference type="AlphaFoldDB" id="A0A660SLA4"/>
<comment type="caution">
    <text evidence="1">The sequence shown here is derived from an EMBL/GenBank/DDBJ whole genome shotgun (WGS) entry which is preliminary data.</text>
</comment>
<gene>
    <name evidence="1" type="ORF">DRP53_01125</name>
</gene>
<dbReference type="Proteomes" id="UP000268469">
    <property type="component" value="Unassembled WGS sequence"/>
</dbReference>
<evidence type="ECO:0000313" key="2">
    <source>
        <dbReference type="Proteomes" id="UP000268469"/>
    </source>
</evidence>
<dbReference type="EMBL" id="QNBE01000006">
    <property type="protein sequence ID" value="RKX71559.1"/>
    <property type="molecule type" value="Genomic_DNA"/>
</dbReference>
<evidence type="ECO:0000313" key="1">
    <source>
        <dbReference type="EMBL" id="RKX71559.1"/>
    </source>
</evidence>
<accession>A0A660SLA4</accession>